<name>A0A6C0HLG3_9ZZZZ</name>
<sequence>MIEVALFTGIGLLGYILSTQYTSDSASKKKEGFRDTPRSSTATLPASISPNAPLTEQVRLTNDTKGHNNMVPFFGARVTQNLRGGANDSILDTFSGTGSEYVQKREVQTFYDVKPGYGDPYGNPNESDFIQSRMVAGMSMKNVSPIEKTYVAPGLNNGYTNTGSGGYQQFTDAQQFAKPRTTDELRVDNKPKLSYEKPVVPGNYFVTQPGLQAPVMKNRPDTFNIMTEDGTIGGELTHLNTAVGVQVAPASFPEQMFKEQQRATTNIEYYGAGGAEHSFANYVRSFTEPFQEFMKLTVGEWVGVAGGQGGVSEGTYVVDQYNEAYTNPGREASSMTFYTAPGGIAFNSGSDAKGAVKVNKDEDMLYNVRTVEAAANVVSSASTAEQRGQMSYTLPLPLDAEINRVDPAILDAFKANPYTHSLQSVA</sequence>
<dbReference type="InterPro" id="IPR045418">
    <property type="entry name" value="P2_DUF5899"/>
</dbReference>
<dbReference type="EMBL" id="MN739976">
    <property type="protein sequence ID" value="QHT80966.1"/>
    <property type="molecule type" value="Genomic_DNA"/>
</dbReference>
<evidence type="ECO:0000256" key="1">
    <source>
        <dbReference type="SAM" id="MobiDB-lite"/>
    </source>
</evidence>
<evidence type="ECO:0000313" key="3">
    <source>
        <dbReference type="EMBL" id="QHT80966.1"/>
    </source>
</evidence>
<feature type="compositionally biased region" description="Basic and acidic residues" evidence="1">
    <location>
        <begin position="26"/>
        <end position="37"/>
    </location>
</feature>
<accession>A0A6C0HLG3</accession>
<feature type="domain" description="DUF5899" evidence="2">
    <location>
        <begin position="131"/>
        <end position="172"/>
    </location>
</feature>
<proteinExistence type="predicted"/>
<feature type="region of interest" description="Disordered" evidence="1">
    <location>
        <begin position="26"/>
        <end position="46"/>
    </location>
</feature>
<dbReference type="AlphaFoldDB" id="A0A6C0HLG3"/>
<organism evidence="3">
    <name type="scientific">viral metagenome</name>
    <dbReference type="NCBI Taxonomy" id="1070528"/>
    <lineage>
        <taxon>unclassified sequences</taxon>
        <taxon>metagenomes</taxon>
        <taxon>organismal metagenomes</taxon>
    </lineage>
</organism>
<evidence type="ECO:0000259" key="2">
    <source>
        <dbReference type="Pfam" id="PF19251"/>
    </source>
</evidence>
<protein>
    <recommendedName>
        <fullName evidence="2">DUF5899 domain-containing protein</fullName>
    </recommendedName>
</protein>
<reference evidence="3" key="1">
    <citation type="journal article" date="2020" name="Nature">
        <title>Giant virus diversity and host interactions through global metagenomics.</title>
        <authorList>
            <person name="Schulz F."/>
            <person name="Roux S."/>
            <person name="Paez-Espino D."/>
            <person name="Jungbluth S."/>
            <person name="Walsh D.A."/>
            <person name="Denef V.J."/>
            <person name="McMahon K.D."/>
            <person name="Konstantinidis K.T."/>
            <person name="Eloe-Fadrosh E.A."/>
            <person name="Kyrpides N.C."/>
            <person name="Woyke T."/>
        </authorList>
    </citation>
    <scope>NUCLEOTIDE SEQUENCE</scope>
    <source>
        <strain evidence="3">GVMAG-M-3300023184-135</strain>
    </source>
</reference>
<dbReference type="Pfam" id="PF19251">
    <property type="entry name" value="DUF5899"/>
    <property type="match status" value="1"/>
</dbReference>